<name>A0A7S7M166_9BACT</name>
<dbReference type="KEGG" id="smas:HUE87_02610"/>
<evidence type="ECO:0000313" key="2">
    <source>
        <dbReference type="Proteomes" id="UP000593836"/>
    </source>
</evidence>
<evidence type="ECO:0008006" key="3">
    <source>
        <dbReference type="Google" id="ProtNLM"/>
    </source>
</evidence>
<accession>A0A7S7M166</accession>
<dbReference type="AlphaFoldDB" id="A0A7S7M166"/>
<organism evidence="1 2">
    <name type="scientific">Candidatus Sulfurimonas marisnigri</name>
    <dbReference type="NCBI Taxonomy" id="2740405"/>
    <lineage>
        <taxon>Bacteria</taxon>
        <taxon>Pseudomonadati</taxon>
        <taxon>Campylobacterota</taxon>
        <taxon>Epsilonproteobacteria</taxon>
        <taxon>Campylobacterales</taxon>
        <taxon>Sulfurimonadaceae</taxon>
        <taxon>Sulfurimonas</taxon>
    </lineage>
</organism>
<dbReference type="EMBL" id="CP054493">
    <property type="protein sequence ID" value="QOY55149.1"/>
    <property type="molecule type" value="Genomic_DNA"/>
</dbReference>
<dbReference type="Proteomes" id="UP000593836">
    <property type="component" value="Chromosome"/>
</dbReference>
<keyword evidence="2" id="KW-1185">Reference proteome</keyword>
<protein>
    <recommendedName>
        <fullName evidence="3">Transposase</fullName>
    </recommendedName>
</protein>
<reference evidence="1 2" key="1">
    <citation type="submission" date="2020-05" db="EMBL/GenBank/DDBJ databases">
        <title>Sulfurimonas marisnigri, sp. nov., and Sulfurimonas baltica, sp. nov., manganese oxide reducing chemolithoautotrophs of the class Epsilonproteobacteria isolated from the pelagic redoxclines of the Black and Baltic Seas and emended description of the genus Sulfurimonas.</title>
        <authorList>
            <person name="Henkel J.V."/>
            <person name="Laudan C."/>
            <person name="Werner J."/>
            <person name="Neu T."/>
            <person name="Plewe S."/>
            <person name="Sproer C."/>
            <person name="Bunk B."/>
            <person name="Schulz-Vogt H.N."/>
        </authorList>
    </citation>
    <scope>NUCLEOTIDE SEQUENCE [LARGE SCALE GENOMIC DNA]</scope>
    <source>
        <strain evidence="1 2">SoZ1</strain>
    </source>
</reference>
<sequence length="130" mass="15628">MVELFYYHHIGLNEKFGLLKHSYGKRGLYKAFKDYPVQMCHFHQKKVIQRYITMHPRLEAGKDLQKIMYNLTSTTQTIFTKKLNEWYEKHRDFLAEKTVKPETLKESFTHQKLVSAYKKLNNTSSITFYV</sequence>
<proteinExistence type="predicted"/>
<dbReference type="RefSeq" id="WP_194367191.1">
    <property type="nucleotide sequence ID" value="NZ_CP054493.1"/>
</dbReference>
<evidence type="ECO:0000313" key="1">
    <source>
        <dbReference type="EMBL" id="QOY55149.1"/>
    </source>
</evidence>
<gene>
    <name evidence="1" type="ORF">HUE87_02610</name>
</gene>